<dbReference type="InterPro" id="IPR036513">
    <property type="entry name" value="STAS_dom_sf"/>
</dbReference>
<feature type="region of interest" description="Disordered" evidence="5">
    <location>
        <begin position="216"/>
        <end position="252"/>
    </location>
</feature>
<feature type="compositionally biased region" description="Basic and acidic residues" evidence="5">
    <location>
        <begin position="140"/>
        <end position="151"/>
    </location>
</feature>
<dbReference type="GO" id="GO:0016020">
    <property type="term" value="C:membrane"/>
    <property type="evidence" value="ECO:0007669"/>
    <property type="project" value="UniProtKB-SubCell"/>
</dbReference>
<protein>
    <recommendedName>
        <fullName evidence="7">STAS domain-containing protein</fullName>
    </recommendedName>
</protein>
<evidence type="ECO:0000256" key="3">
    <source>
        <dbReference type="ARBA" id="ARBA00022989"/>
    </source>
</evidence>
<gene>
    <name evidence="8" type="ORF">PCOL08062_LOCUS11334</name>
</gene>
<dbReference type="AlphaFoldDB" id="A0A7R9U1C0"/>
<dbReference type="InterPro" id="IPR002645">
    <property type="entry name" value="STAS_dom"/>
</dbReference>
<proteinExistence type="predicted"/>
<accession>A0A7R9U1C0</accession>
<feature type="transmembrane region" description="Helical" evidence="6">
    <location>
        <begin position="414"/>
        <end position="432"/>
    </location>
</feature>
<evidence type="ECO:0000259" key="7">
    <source>
        <dbReference type="PROSITE" id="PS50801"/>
    </source>
</evidence>
<sequence length="891" mass="92384">MSASPAASPYVGQMFGGLLSRERAFGVSAPSAPSSGGGGAGRSVAPPSPAAFSGAASFGGLGARRAAGVSTAAEAPAAVFRGTASFGALSSAVSRQGAQAATLAVASQAVVDHEAEQASELLAGGGDESANDEGGTEAESDGRESANEREGLSGSSRATSVAHSHGDGLSPAAPLQERSRHVLWADADMRSQSEADSESLANVSEADGADLTAALLPEGADEGGGGGKPPRASKRRSRGARRGRRRPASQLEELVNAHEAGLPSSGALVARGVLYGLVNSVLLCPTVVSFASVVFRNSAYADFMPLLVRLMFFAGVVHQGVITSRSSMSFAVGQVQDVGLVVLSAIASGVAREATVMAGGVEHMTDQDKRAMTATALIFLAIATAMVGLLLYLVARCGVASIAQCCPLPVVGGYLGFVGFFCVTSGLTLAAGGDRDLSSLAEWARLVDEPGRIGRLGLCVGAALLYMLSNRLPAWLSSSLAMPALLLLVPTVFYMVVLGSGHTLAEARASHWVSDAPEGSAPFWDVWGTLYGVSSLGDVHWGLFPRLVLSKVLVLFFLVAFGSSLDVAAIQSEFDGVLDYNKELQLIGVSNVLTGLGGAGFTGSYIFSMTLFNLRSGVGNRVCGIVIMLGGLAFFLIPFSMVNYLPSFFLGSLLVFFGLEIIIDWLVFSVRRIGVQDYLMLLVTFAATVLTNVEVGVGIGLALAAGQFIYQYGRASQPEVEDISEDIEARHRGDRSACTLVGHMVRVLRLDGYLFFGAALSAANAALTASQEMGPGGFLLLDMTSVIGMDATSAHSLSQLAHNIERGGGTLIVCGSPRRGARWLLKTMRRHNLIPPGDLTGVRQALDIAEAAVLQRAHKVGAYTPPPQIVTTVSGASDARLPAATVDRSAR</sequence>
<feature type="compositionally biased region" description="Polar residues" evidence="5">
    <location>
        <begin position="153"/>
        <end position="162"/>
    </location>
</feature>
<dbReference type="PANTHER" id="PTHR43310:SF2">
    <property type="entry name" value="SLC26A_SULP TRANSPORTER DOMAIN-CONTAINING PROTEIN"/>
    <property type="match status" value="1"/>
</dbReference>
<keyword evidence="3 6" id="KW-1133">Transmembrane helix</keyword>
<dbReference type="CDD" id="cd07042">
    <property type="entry name" value="STAS_SulP_like_sulfate_transporter"/>
    <property type="match status" value="1"/>
</dbReference>
<dbReference type="InterPro" id="IPR011547">
    <property type="entry name" value="SLC26A/SulP_dom"/>
</dbReference>
<name>A0A7R9U1C0_9VIRI</name>
<dbReference type="PANTHER" id="PTHR43310">
    <property type="entry name" value="SULFATE TRANSPORTER YBAR-RELATED"/>
    <property type="match status" value="1"/>
</dbReference>
<dbReference type="InterPro" id="IPR052706">
    <property type="entry name" value="Membrane-Transporter-like"/>
</dbReference>
<feature type="transmembrane region" description="Helical" evidence="6">
    <location>
        <begin position="552"/>
        <end position="572"/>
    </location>
</feature>
<feature type="transmembrane region" description="Helical" evidence="6">
    <location>
        <begin position="371"/>
        <end position="394"/>
    </location>
</feature>
<reference evidence="8" key="1">
    <citation type="submission" date="2021-01" db="EMBL/GenBank/DDBJ databases">
        <authorList>
            <person name="Corre E."/>
            <person name="Pelletier E."/>
            <person name="Niang G."/>
            <person name="Scheremetjew M."/>
            <person name="Finn R."/>
            <person name="Kale V."/>
            <person name="Holt S."/>
            <person name="Cochrane G."/>
            <person name="Meng A."/>
            <person name="Brown T."/>
            <person name="Cohen L."/>
        </authorList>
    </citation>
    <scope>NUCLEOTIDE SEQUENCE</scope>
    <source>
        <strain evidence="8">CCMP1413</strain>
    </source>
</reference>
<feature type="transmembrane region" description="Helical" evidence="6">
    <location>
        <begin position="306"/>
        <end position="322"/>
    </location>
</feature>
<feature type="transmembrane region" description="Helical" evidence="6">
    <location>
        <begin position="475"/>
        <end position="498"/>
    </location>
</feature>
<dbReference type="PROSITE" id="PS50801">
    <property type="entry name" value="STAS"/>
    <property type="match status" value="1"/>
</dbReference>
<feature type="transmembrane region" description="Helical" evidence="6">
    <location>
        <begin position="648"/>
        <end position="667"/>
    </location>
</feature>
<feature type="compositionally biased region" description="Acidic residues" evidence="5">
    <location>
        <begin position="129"/>
        <end position="139"/>
    </location>
</feature>
<feature type="compositionally biased region" description="Low complexity" evidence="5">
    <location>
        <begin position="42"/>
        <end position="51"/>
    </location>
</feature>
<feature type="transmembrane region" description="Helical" evidence="6">
    <location>
        <begin position="273"/>
        <end position="294"/>
    </location>
</feature>
<organism evidence="8">
    <name type="scientific">Prasinoderma coloniale</name>
    <dbReference type="NCBI Taxonomy" id="156133"/>
    <lineage>
        <taxon>Eukaryota</taxon>
        <taxon>Viridiplantae</taxon>
        <taxon>Prasinodermophyta</taxon>
        <taxon>Prasinodermophyceae</taxon>
        <taxon>Prasinodermales</taxon>
        <taxon>Prasinodermaceae</taxon>
        <taxon>Prasinoderma</taxon>
    </lineage>
</organism>
<evidence type="ECO:0000256" key="5">
    <source>
        <dbReference type="SAM" id="MobiDB-lite"/>
    </source>
</evidence>
<evidence type="ECO:0000313" key="8">
    <source>
        <dbReference type="EMBL" id="CAD8249754.1"/>
    </source>
</evidence>
<dbReference type="Pfam" id="PF00916">
    <property type="entry name" value="Sulfate_transp"/>
    <property type="match status" value="1"/>
</dbReference>
<evidence type="ECO:0000256" key="1">
    <source>
        <dbReference type="ARBA" id="ARBA00004141"/>
    </source>
</evidence>
<evidence type="ECO:0000256" key="2">
    <source>
        <dbReference type="ARBA" id="ARBA00022692"/>
    </source>
</evidence>
<dbReference type="Pfam" id="PF01740">
    <property type="entry name" value="STAS"/>
    <property type="match status" value="1"/>
</dbReference>
<dbReference type="EMBL" id="HBDZ01014758">
    <property type="protein sequence ID" value="CAD8249754.1"/>
    <property type="molecule type" value="Transcribed_RNA"/>
</dbReference>
<dbReference type="Gene3D" id="3.30.750.24">
    <property type="entry name" value="STAS domain"/>
    <property type="match status" value="1"/>
</dbReference>
<dbReference type="SUPFAM" id="SSF52091">
    <property type="entry name" value="SpoIIaa-like"/>
    <property type="match status" value="1"/>
</dbReference>
<feature type="transmembrane region" description="Helical" evidence="6">
    <location>
        <begin position="453"/>
        <end position="469"/>
    </location>
</feature>
<feature type="domain" description="STAS" evidence="7">
    <location>
        <begin position="745"/>
        <end position="853"/>
    </location>
</feature>
<evidence type="ECO:0000256" key="4">
    <source>
        <dbReference type="ARBA" id="ARBA00023136"/>
    </source>
</evidence>
<feature type="transmembrane region" description="Helical" evidence="6">
    <location>
        <begin position="624"/>
        <end position="642"/>
    </location>
</feature>
<feature type="transmembrane region" description="Helical" evidence="6">
    <location>
        <begin position="328"/>
        <end position="350"/>
    </location>
</feature>
<keyword evidence="2 6" id="KW-0812">Transmembrane</keyword>
<evidence type="ECO:0000256" key="6">
    <source>
        <dbReference type="SAM" id="Phobius"/>
    </source>
</evidence>
<keyword evidence="4 6" id="KW-0472">Membrane</keyword>
<feature type="transmembrane region" description="Helical" evidence="6">
    <location>
        <begin position="679"/>
        <end position="710"/>
    </location>
</feature>
<feature type="compositionally biased region" description="Basic residues" evidence="5">
    <location>
        <begin position="231"/>
        <end position="247"/>
    </location>
</feature>
<feature type="region of interest" description="Disordered" evidence="5">
    <location>
        <begin position="108"/>
        <end position="176"/>
    </location>
</feature>
<feature type="region of interest" description="Disordered" evidence="5">
    <location>
        <begin position="27"/>
        <end position="51"/>
    </location>
</feature>
<feature type="transmembrane region" description="Helical" evidence="6">
    <location>
        <begin position="592"/>
        <end position="612"/>
    </location>
</feature>
<comment type="subcellular location">
    <subcellularLocation>
        <location evidence="1">Membrane</location>
        <topology evidence="1">Multi-pass membrane protein</topology>
    </subcellularLocation>
</comment>